<organism evidence="3 4">
    <name type="scientific">Planctopirus ephydatiae</name>
    <dbReference type="NCBI Taxonomy" id="2528019"/>
    <lineage>
        <taxon>Bacteria</taxon>
        <taxon>Pseudomonadati</taxon>
        <taxon>Planctomycetota</taxon>
        <taxon>Planctomycetia</taxon>
        <taxon>Planctomycetales</taxon>
        <taxon>Planctomycetaceae</taxon>
        <taxon>Planctopirus</taxon>
    </lineage>
</organism>
<dbReference type="AlphaFoldDB" id="A0A518GPC8"/>
<sequence length="310" mass="34853">MPSQSEIQETITARIVEGLQSGIVPWKKPWKNDPNCGSPANIVSRRNYSGINPILLDLAAQANGFTSRYWATYPQWQQLGGQVKKRPDNVKPGHWGTNIVFFRQVKKTKIDAAGDEKIESFPLMKFYTVFNLDQVEGEKLAHLRPSTETTAQFPDFTEAEKVIAATVADIRFGGNRAVYTRPVGSFPNHSGGDFIRVPERVQFDSQHEFYATCFHELCHWSEIRLGWEGSYALGELIAELGACFLCCQTNIPSSDDLSNHTSYLAAWLKSLQDDRKFIFKAAAQASKASEFILKFSRPKVEVPELQEAEA</sequence>
<reference evidence="3 4" key="1">
    <citation type="submission" date="2019-02" db="EMBL/GenBank/DDBJ databases">
        <title>Deep-cultivation of Planctomycetes and their phenomic and genomic characterization uncovers novel biology.</title>
        <authorList>
            <person name="Wiegand S."/>
            <person name="Jogler M."/>
            <person name="Boedeker C."/>
            <person name="Pinto D."/>
            <person name="Vollmers J."/>
            <person name="Rivas-Marin E."/>
            <person name="Kohn T."/>
            <person name="Peeters S.H."/>
            <person name="Heuer A."/>
            <person name="Rast P."/>
            <person name="Oberbeckmann S."/>
            <person name="Bunk B."/>
            <person name="Jeske O."/>
            <person name="Meyerdierks A."/>
            <person name="Storesund J.E."/>
            <person name="Kallscheuer N."/>
            <person name="Luecker S."/>
            <person name="Lage O.M."/>
            <person name="Pohl T."/>
            <person name="Merkel B.J."/>
            <person name="Hornburger P."/>
            <person name="Mueller R.-W."/>
            <person name="Bruemmer F."/>
            <person name="Labrenz M."/>
            <person name="Spormann A.M."/>
            <person name="Op den Camp H."/>
            <person name="Overmann J."/>
            <person name="Amann R."/>
            <person name="Jetten M.S.M."/>
            <person name="Mascher T."/>
            <person name="Medema M.H."/>
            <person name="Devos D.P."/>
            <person name="Kaster A.-K."/>
            <person name="Ovreas L."/>
            <person name="Rohde M."/>
            <person name="Galperin M.Y."/>
            <person name="Jogler C."/>
        </authorList>
    </citation>
    <scope>NUCLEOTIDE SEQUENCE [LARGE SCALE GENOMIC DNA]</scope>
    <source>
        <strain evidence="3 4">Spb1</strain>
    </source>
</reference>
<dbReference type="InterPro" id="IPR013610">
    <property type="entry name" value="ArdC_N"/>
</dbReference>
<dbReference type="GO" id="GO:0016779">
    <property type="term" value="F:nucleotidyltransferase activity"/>
    <property type="evidence" value="ECO:0007669"/>
    <property type="project" value="UniProtKB-KW"/>
</dbReference>
<dbReference type="Pfam" id="PF08401">
    <property type="entry name" value="ArdcN"/>
    <property type="match status" value="1"/>
</dbReference>
<protein>
    <submittedName>
        <fullName evidence="3">DNA primase TraC</fullName>
        <ecNumber evidence="3">2.7.7.-</ecNumber>
    </submittedName>
</protein>
<dbReference type="GO" id="GO:0003697">
    <property type="term" value="F:single-stranded DNA binding"/>
    <property type="evidence" value="ECO:0007669"/>
    <property type="project" value="InterPro"/>
</dbReference>
<keyword evidence="3" id="KW-0548">Nucleotidyltransferase</keyword>
<gene>
    <name evidence="3" type="primary">traC</name>
    <name evidence="3" type="ORF">Spb1_22500</name>
</gene>
<keyword evidence="4" id="KW-1185">Reference proteome</keyword>
<dbReference type="RefSeq" id="WP_145299503.1">
    <property type="nucleotide sequence ID" value="NZ_CP036299.1"/>
</dbReference>
<keyword evidence="3" id="KW-0808">Transferase</keyword>
<dbReference type="OrthoDB" id="9792687at2"/>
<accession>A0A518GPC8</accession>
<feature type="domain" description="N-terminal" evidence="1">
    <location>
        <begin position="6"/>
        <end position="130"/>
    </location>
</feature>
<evidence type="ECO:0000259" key="2">
    <source>
        <dbReference type="Pfam" id="PF18818"/>
    </source>
</evidence>
<dbReference type="Pfam" id="PF18818">
    <property type="entry name" value="MPTase-PolyVal"/>
    <property type="match status" value="1"/>
</dbReference>
<dbReference type="InterPro" id="IPR017113">
    <property type="entry name" value="Antirestriction_ArdC"/>
</dbReference>
<evidence type="ECO:0000313" key="3">
    <source>
        <dbReference type="EMBL" id="QDV30321.1"/>
    </source>
</evidence>
<dbReference type="PIRSF" id="PIRSF037112">
    <property type="entry name" value="Antirestriction_ArdC"/>
    <property type="match status" value="1"/>
</dbReference>
<dbReference type="InterPro" id="IPR041459">
    <property type="entry name" value="MPTase-PolyVal"/>
</dbReference>
<dbReference type="Proteomes" id="UP000315349">
    <property type="component" value="Chromosome"/>
</dbReference>
<dbReference type="EMBL" id="CP036299">
    <property type="protein sequence ID" value="QDV30321.1"/>
    <property type="molecule type" value="Genomic_DNA"/>
</dbReference>
<name>A0A518GPC8_9PLAN</name>
<evidence type="ECO:0000313" key="4">
    <source>
        <dbReference type="Proteomes" id="UP000315349"/>
    </source>
</evidence>
<dbReference type="KEGG" id="peh:Spb1_22500"/>
<feature type="domain" description="Polyvalent protein metallopeptidase" evidence="2">
    <location>
        <begin position="158"/>
        <end position="284"/>
    </location>
</feature>
<proteinExistence type="predicted"/>
<evidence type="ECO:0000259" key="1">
    <source>
        <dbReference type="Pfam" id="PF08401"/>
    </source>
</evidence>
<dbReference type="EC" id="2.7.7.-" evidence="3"/>